<dbReference type="PANTHER" id="PTHR43033:SF1">
    <property type="entry name" value="TRNA(ILE)-LYSIDINE SYNTHASE-RELATED"/>
    <property type="match status" value="1"/>
</dbReference>
<dbReference type="GO" id="GO:0006400">
    <property type="term" value="P:tRNA modification"/>
    <property type="evidence" value="ECO:0007669"/>
    <property type="project" value="UniProtKB-UniRule"/>
</dbReference>
<feature type="binding site" evidence="8">
    <location>
        <begin position="27"/>
        <end position="32"/>
    </location>
    <ligand>
        <name>ATP</name>
        <dbReference type="ChEBI" id="CHEBI:30616"/>
    </ligand>
</feature>
<keyword evidence="2 8" id="KW-0963">Cytoplasm</keyword>
<dbReference type="EC" id="6.3.4.19" evidence="8"/>
<dbReference type="SUPFAM" id="SSF52402">
    <property type="entry name" value="Adenine nucleotide alpha hydrolases-like"/>
    <property type="match status" value="1"/>
</dbReference>
<reference evidence="10" key="2">
    <citation type="submission" date="2021-04" db="EMBL/GenBank/DDBJ databases">
        <authorList>
            <person name="Gilroy R."/>
        </authorList>
    </citation>
    <scope>NUCLEOTIDE SEQUENCE</scope>
    <source>
        <strain evidence="10">8470</strain>
    </source>
</reference>
<evidence type="ECO:0000256" key="3">
    <source>
        <dbReference type="ARBA" id="ARBA00022598"/>
    </source>
</evidence>
<dbReference type="Pfam" id="PF01171">
    <property type="entry name" value="ATP_bind_3"/>
    <property type="match status" value="1"/>
</dbReference>
<dbReference type="Proteomes" id="UP000784286">
    <property type="component" value="Unassembled WGS sequence"/>
</dbReference>
<evidence type="ECO:0000256" key="8">
    <source>
        <dbReference type="HAMAP-Rule" id="MF_01161"/>
    </source>
</evidence>
<dbReference type="Gene3D" id="3.40.50.620">
    <property type="entry name" value="HUPs"/>
    <property type="match status" value="1"/>
</dbReference>
<evidence type="ECO:0000313" key="10">
    <source>
        <dbReference type="EMBL" id="MBU3856907.1"/>
    </source>
</evidence>
<dbReference type="InterPro" id="IPR012795">
    <property type="entry name" value="tRNA_Ile_lys_synt_N"/>
</dbReference>
<proteinExistence type="inferred from homology"/>
<dbReference type="InterPro" id="IPR012796">
    <property type="entry name" value="Lysidine-tRNA-synth_C"/>
</dbReference>
<evidence type="ECO:0000256" key="4">
    <source>
        <dbReference type="ARBA" id="ARBA00022694"/>
    </source>
</evidence>
<comment type="caution">
    <text evidence="10">The sequence shown here is derived from an EMBL/GenBank/DDBJ whole genome shotgun (WGS) entry which is preliminary data.</text>
</comment>
<protein>
    <recommendedName>
        <fullName evidence="8">tRNA(Ile)-lysidine synthase</fullName>
        <ecNumber evidence="8">6.3.4.19</ecNumber>
    </recommendedName>
    <alternativeName>
        <fullName evidence="8">tRNA(Ile)-2-lysyl-cytidine synthase</fullName>
    </alternativeName>
    <alternativeName>
        <fullName evidence="8">tRNA(Ile)-lysidine synthetase</fullName>
    </alternativeName>
</protein>
<comment type="subcellular location">
    <subcellularLocation>
        <location evidence="1 8">Cytoplasm</location>
    </subcellularLocation>
</comment>
<dbReference type="GO" id="GO:0032267">
    <property type="term" value="F:tRNA(Ile)-lysidine synthase activity"/>
    <property type="evidence" value="ECO:0007669"/>
    <property type="project" value="UniProtKB-EC"/>
</dbReference>
<feature type="domain" description="Lysidine-tRNA(Ile) synthetase C-terminal" evidence="9">
    <location>
        <begin position="350"/>
        <end position="423"/>
    </location>
</feature>
<dbReference type="NCBIfam" id="TIGR02433">
    <property type="entry name" value="lysidine_TilS_C"/>
    <property type="match status" value="1"/>
</dbReference>
<evidence type="ECO:0000256" key="1">
    <source>
        <dbReference type="ARBA" id="ARBA00004496"/>
    </source>
</evidence>
<dbReference type="InterPro" id="IPR012094">
    <property type="entry name" value="tRNA_Ile_lys_synt"/>
</dbReference>
<organism evidence="10 11">
    <name type="scientific">Candidatus Phocaeicola excrementipullorum</name>
    <dbReference type="NCBI Taxonomy" id="2838731"/>
    <lineage>
        <taxon>Bacteria</taxon>
        <taxon>Pseudomonadati</taxon>
        <taxon>Bacteroidota</taxon>
        <taxon>Bacteroidia</taxon>
        <taxon>Bacteroidales</taxon>
        <taxon>Bacteroidaceae</taxon>
        <taxon>Phocaeicola</taxon>
    </lineage>
</organism>
<accession>A0A948TNR8</accession>
<dbReference type="PANTHER" id="PTHR43033">
    <property type="entry name" value="TRNA(ILE)-LYSIDINE SYNTHASE-RELATED"/>
    <property type="match status" value="1"/>
</dbReference>
<evidence type="ECO:0000256" key="2">
    <source>
        <dbReference type="ARBA" id="ARBA00022490"/>
    </source>
</evidence>
<keyword evidence="5 8" id="KW-0547">Nucleotide-binding</keyword>
<keyword evidence="4 8" id="KW-0819">tRNA processing</keyword>
<dbReference type="CDD" id="cd01992">
    <property type="entry name" value="TilS_N"/>
    <property type="match status" value="1"/>
</dbReference>
<evidence type="ECO:0000256" key="5">
    <source>
        <dbReference type="ARBA" id="ARBA00022741"/>
    </source>
</evidence>
<comment type="function">
    <text evidence="8">Ligates lysine onto the cytidine present at position 34 of the AUA codon-specific tRNA(Ile) that contains the anticodon CAU, in an ATP-dependent manner. Cytidine is converted to lysidine, thus changing the amino acid specificity of the tRNA from methionine to isoleucine.</text>
</comment>
<dbReference type="InterPro" id="IPR014729">
    <property type="entry name" value="Rossmann-like_a/b/a_fold"/>
</dbReference>
<reference evidence="10" key="1">
    <citation type="journal article" date="2021" name="PeerJ">
        <title>Extensive microbial diversity within the chicken gut microbiome revealed by metagenomics and culture.</title>
        <authorList>
            <person name="Gilroy R."/>
            <person name="Ravi A."/>
            <person name="Getino M."/>
            <person name="Pursley I."/>
            <person name="Horton D.L."/>
            <person name="Alikhan N.F."/>
            <person name="Baker D."/>
            <person name="Gharbi K."/>
            <person name="Hall N."/>
            <person name="Watson M."/>
            <person name="Adriaenssens E.M."/>
            <person name="Foster-Nyarko E."/>
            <person name="Jarju S."/>
            <person name="Secka A."/>
            <person name="Antonio M."/>
            <person name="Oren A."/>
            <person name="Chaudhuri R.R."/>
            <person name="La Ragione R."/>
            <person name="Hildebrand F."/>
            <person name="Pallen M.J."/>
        </authorList>
    </citation>
    <scope>NUCLEOTIDE SEQUENCE</scope>
    <source>
        <strain evidence="10">8470</strain>
    </source>
</reference>
<dbReference type="GO" id="GO:0005737">
    <property type="term" value="C:cytoplasm"/>
    <property type="evidence" value="ECO:0007669"/>
    <property type="project" value="UniProtKB-SubCell"/>
</dbReference>
<dbReference type="SUPFAM" id="SSF56037">
    <property type="entry name" value="PheT/TilS domain"/>
    <property type="match status" value="1"/>
</dbReference>
<keyword evidence="3 8" id="KW-0436">Ligase</keyword>
<name>A0A948TNR8_9BACT</name>
<dbReference type="InterPro" id="IPR011063">
    <property type="entry name" value="TilS/TtcA_N"/>
</dbReference>
<dbReference type="SMART" id="SM00977">
    <property type="entry name" value="TilS_C"/>
    <property type="match status" value="1"/>
</dbReference>
<comment type="catalytic activity">
    <reaction evidence="7 8">
        <text>cytidine(34) in tRNA(Ile2) + L-lysine + ATP = lysidine(34) in tRNA(Ile2) + AMP + diphosphate + H(+)</text>
        <dbReference type="Rhea" id="RHEA:43744"/>
        <dbReference type="Rhea" id="RHEA-COMP:10625"/>
        <dbReference type="Rhea" id="RHEA-COMP:10670"/>
        <dbReference type="ChEBI" id="CHEBI:15378"/>
        <dbReference type="ChEBI" id="CHEBI:30616"/>
        <dbReference type="ChEBI" id="CHEBI:32551"/>
        <dbReference type="ChEBI" id="CHEBI:33019"/>
        <dbReference type="ChEBI" id="CHEBI:82748"/>
        <dbReference type="ChEBI" id="CHEBI:83665"/>
        <dbReference type="ChEBI" id="CHEBI:456215"/>
        <dbReference type="EC" id="6.3.4.19"/>
    </reaction>
</comment>
<evidence type="ECO:0000256" key="7">
    <source>
        <dbReference type="ARBA" id="ARBA00048539"/>
    </source>
</evidence>
<sequence length="427" mass="48278">MFEQKVSAFIQEKRLFGKSDKVLVALSGGADSVALLRVLLRLGYHCEAAHCNFHLRGEESVRDEKFVVSLAEDLEVKLHRTDFDTAGYASDKGISVEMAARDLRYAWFARVSEAVDAKVVAVAHHRNDSVETFLMNLVRGTGIDGLLGIRAVNGKVVRPLLCVDREDILDYLKYLGQDYVTDSTNLQSEFTRNKLRLEVIPLLESVNPSVVESISRTASRLEEVAEVYHRAVAEAAERVLAGENMLDGAVLLREPAPRSVLHEVLYPLGVNASQLDDIFCCLRLGESGRMFETSGYVLVTDHGNLRWRARQGDERMFVLRHEIILTEAPFDVPKDRAVAYLDADKAGDELLLRKWRSGDKFVPFGMKGFKSVRNYLRDCKKSLFDKERQMVVCAGKDIVWLVGERADNRFRVTPETRRILKMWVELG</sequence>
<comment type="similarity">
    <text evidence="8">Belongs to the tRNA(Ile)-lysidine synthase family.</text>
</comment>
<keyword evidence="6 8" id="KW-0067">ATP-binding</keyword>
<dbReference type="HAMAP" id="MF_01161">
    <property type="entry name" value="tRNA_Ile_lys_synt"/>
    <property type="match status" value="1"/>
</dbReference>
<dbReference type="AlphaFoldDB" id="A0A948TNR8"/>
<dbReference type="GO" id="GO:0005524">
    <property type="term" value="F:ATP binding"/>
    <property type="evidence" value="ECO:0007669"/>
    <property type="project" value="UniProtKB-UniRule"/>
</dbReference>
<comment type="domain">
    <text evidence="8">The N-terminal region contains the highly conserved SGGXDS motif, predicted to be a P-loop motif involved in ATP binding.</text>
</comment>
<evidence type="ECO:0000313" key="11">
    <source>
        <dbReference type="Proteomes" id="UP000784286"/>
    </source>
</evidence>
<gene>
    <name evidence="8 10" type="primary">tilS</name>
    <name evidence="10" type="ORF">H9928_10220</name>
</gene>
<dbReference type="EMBL" id="JAHLFJ010000089">
    <property type="protein sequence ID" value="MBU3856907.1"/>
    <property type="molecule type" value="Genomic_DNA"/>
</dbReference>
<evidence type="ECO:0000259" key="9">
    <source>
        <dbReference type="SMART" id="SM00977"/>
    </source>
</evidence>
<evidence type="ECO:0000256" key="6">
    <source>
        <dbReference type="ARBA" id="ARBA00022840"/>
    </source>
</evidence>
<dbReference type="NCBIfam" id="TIGR02432">
    <property type="entry name" value="lysidine_TilS_N"/>
    <property type="match status" value="1"/>
</dbReference>